<organism evidence="1">
    <name type="scientific">viral metagenome</name>
    <dbReference type="NCBI Taxonomy" id="1070528"/>
    <lineage>
        <taxon>unclassified sequences</taxon>
        <taxon>metagenomes</taxon>
        <taxon>organismal metagenomes</taxon>
    </lineage>
</organism>
<protein>
    <submittedName>
        <fullName evidence="1">Uncharacterized protein</fullName>
    </submittedName>
</protein>
<reference evidence="1" key="1">
    <citation type="submission" date="2020-03" db="EMBL/GenBank/DDBJ databases">
        <title>The deep terrestrial virosphere.</title>
        <authorList>
            <person name="Holmfeldt K."/>
            <person name="Nilsson E."/>
            <person name="Simone D."/>
            <person name="Lopez-Fernandez M."/>
            <person name="Wu X."/>
            <person name="de Brujin I."/>
            <person name="Lundin D."/>
            <person name="Andersson A."/>
            <person name="Bertilsson S."/>
            <person name="Dopson M."/>
        </authorList>
    </citation>
    <scope>NUCLEOTIDE SEQUENCE</scope>
    <source>
        <strain evidence="1">MM415B07332</strain>
    </source>
</reference>
<proteinExistence type="predicted"/>
<name>A0A6M3LNG9_9ZZZZ</name>
<sequence>MDYTKGEWKKERPARGYYHKIKSDGGVYIGDIFNDYDANLVVAAPDMYKVLQDIRDGVVANQERLGHERFENLLAAIRKVEVS</sequence>
<dbReference type="EMBL" id="MT143435">
    <property type="protein sequence ID" value="QJA96806.1"/>
    <property type="molecule type" value="Genomic_DNA"/>
</dbReference>
<gene>
    <name evidence="1" type="ORF">MM415B07332_0005</name>
</gene>
<evidence type="ECO:0000313" key="1">
    <source>
        <dbReference type="EMBL" id="QJA96806.1"/>
    </source>
</evidence>
<dbReference type="AlphaFoldDB" id="A0A6M3LNG9"/>
<accession>A0A6M3LNG9</accession>